<feature type="compositionally biased region" description="Basic and acidic residues" evidence="1">
    <location>
        <begin position="1"/>
        <end position="15"/>
    </location>
</feature>
<dbReference type="AlphaFoldDB" id="A0A1R2BJ14"/>
<protein>
    <submittedName>
        <fullName evidence="2">Uncharacterized protein</fullName>
    </submittedName>
</protein>
<reference evidence="2 3" key="1">
    <citation type="submission" date="2016-11" db="EMBL/GenBank/DDBJ databases">
        <title>The macronuclear genome of Stentor coeruleus: a giant cell with tiny introns.</title>
        <authorList>
            <person name="Slabodnick M."/>
            <person name="Ruby J.G."/>
            <person name="Reiff S.B."/>
            <person name="Swart E.C."/>
            <person name="Gosai S."/>
            <person name="Prabakaran S."/>
            <person name="Witkowska E."/>
            <person name="Larue G.E."/>
            <person name="Fisher S."/>
            <person name="Freeman R.M."/>
            <person name="Gunawardena J."/>
            <person name="Chu W."/>
            <person name="Stover N.A."/>
            <person name="Gregory B.D."/>
            <person name="Nowacki M."/>
            <person name="Derisi J."/>
            <person name="Roy S.W."/>
            <person name="Marshall W.F."/>
            <person name="Sood P."/>
        </authorList>
    </citation>
    <scope>NUCLEOTIDE SEQUENCE [LARGE SCALE GENOMIC DNA]</scope>
    <source>
        <strain evidence="2">WM001</strain>
    </source>
</reference>
<keyword evidence="3" id="KW-1185">Reference proteome</keyword>
<evidence type="ECO:0000313" key="3">
    <source>
        <dbReference type="Proteomes" id="UP000187209"/>
    </source>
</evidence>
<feature type="compositionally biased region" description="Basic and acidic residues" evidence="1">
    <location>
        <begin position="30"/>
        <end position="41"/>
    </location>
</feature>
<dbReference type="EMBL" id="MPUH01000612">
    <property type="protein sequence ID" value="OMJ76762.1"/>
    <property type="molecule type" value="Genomic_DNA"/>
</dbReference>
<evidence type="ECO:0000256" key="1">
    <source>
        <dbReference type="SAM" id="MobiDB-lite"/>
    </source>
</evidence>
<dbReference type="OrthoDB" id="323233at2759"/>
<accession>A0A1R2BJ14</accession>
<evidence type="ECO:0000313" key="2">
    <source>
        <dbReference type="EMBL" id="OMJ76762.1"/>
    </source>
</evidence>
<dbReference type="Proteomes" id="UP000187209">
    <property type="component" value="Unassembled WGS sequence"/>
</dbReference>
<feature type="region of interest" description="Disordered" evidence="1">
    <location>
        <begin position="1"/>
        <end position="53"/>
    </location>
</feature>
<gene>
    <name evidence="2" type="ORF">SteCoe_23774</name>
</gene>
<comment type="caution">
    <text evidence="2">The sequence shown here is derived from an EMBL/GenBank/DDBJ whole genome shotgun (WGS) entry which is preliminary data.</text>
</comment>
<organism evidence="2 3">
    <name type="scientific">Stentor coeruleus</name>
    <dbReference type="NCBI Taxonomy" id="5963"/>
    <lineage>
        <taxon>Eukaryota</taxon>
        <taxon>Sar</taxon>
        <taxon>Alveolata</taxon>
        <taxon>Ciliophora</taxon>
        <taxon>Postciliodesmatophora</taxon>
        <taxon>Heterotrichea</taxon>
        <taxon>Heterotrichida</taxon>
        <taxon>Stentoridae</taxon>
        <taxon>Stentor</taxon>
    </lineage>
</organism>
<name>A0A1R2BJ14_9CILI</name>
<proteinExistence type="predicted"/>
<sequence length="98" mass="11255">MEEKKVDFSNTRDDSGLNIKMPLKSILRSPKPENSKKDKKDLRRSKTTVSSSNIKKVNFPDKVKKPLYEIIEVEPIIYVDQPIEVKKSKNKGCACITF</sequence>